<accession>A0A5B9PCG8</accession>
<dbReference type="AlphaFoldDB" id="A0A5B9PCG8"/>
<evidence type="ECO:0000313" key="2">
    <source>
        <dbReference type="EMBL" id="QEG22750.1"/>
    </source>
</evidence>
<name>A0A5B9PCG8_9BACT</name>
<protein>
    <submittedName>
        <fullName evidence="2">Uncharacterized protein</fullName>
    </submittedName>
</protein>
<gene>
    <name evidence="2" type="ORF">MFFC18_26330</name>
</gene>
<dbReference type="EMBL" id="CP042912">
    <property type="protein sequence ID" value="QEG22750.1"/>
    <property type="molecule type" value="Genomic_DNA"/>
</dbReference>
<reference evidence="2 3" key="1">
    <citation type="submission" date="2019-08" db="EMBL/GenBank/DDBJ databases">
        <title>Deep-cultivation of Planctomycetes and their phenomic and genomic characterization uncovers novel biology.</title>
        <authorList>
            <person name="Wiegand S."/>
            <person name="Jogler M."/>
            <person name="Boedeker C."/>
            <person name="Pinto D."/>
            <person name="Vollmers J."/>
            <person name="Rivas-Marin E."/>
            <person name="Kohn T."/>
            <person name="Peeters S.H."/>
            <person name="Heuer A."/>
            <person name="Rast P."/>
            <person name="Oberbeckmann S."/>
            <person name="Bunk B."/>
            <person name="Jeske O."/>
            <person name="Meyerdierks A."/>
            <person name="Storesund J.E."/>
            <person name="Kallscheuer N."/>
            <person name="Luecker S."/>
            <person name="Lage O.M."/>
            <person name="Pohl T."/>
            <person name="Merkel B.J."/>
            <person name="Hornburger P."/>
            <person name="Mueller R.-W."/>
            <person name="Bruemmer F."/>
            <person name="Labrenz M."/>
            <person name="Spormann A.M."/>
            <person name="Op den Camp H."/>
            <person name="Overmann J."/>
            <person name="Amann R."/>
            <person name="Jetten M.S.M."/>
            <person name="Mascher T."/>
            <person name="Medema M.H."/>
            <person name="Devos D.P."/>
            <person name="Kaster A.-K."/>
            <person name="Ovreas L."/>
            <person name="Rohde M."/>
            <person name="Galperin M.Y."/>
            <person name="Jogler C."/>
        </authorList>
    </citation>
    <scope>NUCLEOTIDE SEQUENCE [LARGE SCALE GENOMIC DNA]</scope>
    <source>
        <strain evidence="2 3">FC18</strain>
    </source>
</reference>
<sequence length="73" mass="8293" precursor="true">MILKKSAMLKPRTTAIAIALLFAATALSFAQEIPKPAMHRMDGTIEWVYDYEKGQELSQESGKPMFVVFRCER</sequence>
<keyword evidence="1" id="KW-0732">Signal</keyword>
<evidence type="ECO:0000313" key="3">
    <source>
        <dbReference type="Proteomes" id="UP000322214"/>
    </source>
</evidence>
<feature type="signal peptide" evidence="1">
    <location>
        <begin position="1"/>
        <end position="30"/>
    </location>
</feature>
<feature type="chain" id="PRO_5022791729" evidence="1">
    <location>
        <begin position="31"/>
        <end position="73"/>
    </location>
</feature>
<proteinExistence type="predicted"/>
<dbReference type="Proteomes" id="UP000322214">
    <property type="component" value="Chromosome"/>
</dbReference>
<evidence type="ECO:0000256" key="1">
    <source>
        <dbReference type="SAM" id="SignalP"/>
    </source>
</evidence>
<keyword evidence="3" id="KW-1185">Reference proteome</keyword>
<dbReference type="KEGG" id="mff:MFFC18_26330"/>
<organism evidence="2 3">
    <name type="scientific">Mariniblastus fucicola</name>
    <dbReference type="NCBI Taxonomy" id="980251"/>
    <lineage>
        <taxon>Bacteria</taxon>
        <taxon>Pseudomonadati</taxon>
        <taxon>Planctomycetota</taxon>
        <taxon>Planctomycetia</taxon>
        <taxon>Pirellulales</taxon>
        <taxon>Pirellulaceae</taxon>
        <taxon>Mariniblastus</taxon>
    </lineage>
</organism>